<evidence type="ECO:0000256" key="7">
    <source>
        <dbReference type="RuleBase" id="RU365095"/>
    </source>
</evidence>
<evidence type="ECO:0000256" key="5">
    <source>
        <dbReference type="ARBA" id="ARBA00013198"/>
    </source>
</evidence>
<evidence type="ECO:0000313" key="10">
    <source>
        <dbReference type="Proteomes" id="UP000275456"/>
    </source>
</evidence>
<evidence type="ECO:0000256" key="3">
    <source>
        <dbReference type="ARBA" id="ARBA00004961"/>
    </source>
</evidence>
<dbReference type="GO" id="GO:0017057">
    <property type="term" value="F:6-phosphogluconolactonase activity"/>
    <property type="evidence" value="ECO:0007669"/>
    <property type="project" value="UniProtKB-UniRule"/>
</dbReference>
<evidence type="ECO:0000256" key="2">
    <source>
        <dbReference type="ARBA" id="ARBA00002681"/>
    </source>
</evidence>
<dbReference type="InterPro" id="IPR039104">
    <property type="entry name" value="6PGL"/>
</dbReference>
<dbReference type="SUPFAM" id="SSF100950">
    <property type="entry name" value="NagB/RpiA/CoA transferase-like"/>
    <property type="match status" value="1"/>
</dbReference>
<dbReference type="InterPro" id="IPR037171">
    <property type="entry name" value="NagB/RpiA_transferase-like"/>
</dbReference>
<dbReference type="Pfam" id="PF01182">
    <property type="entry name" value="Glucosamine_iso"/>
    <property type="match status" value="1"/>
</dbReference>
<comment type="function">
    <text evidence="2 7">Hydrolysis of 6-phosphogluconolactone to 6-phosphogluconate.</text>
</comment>
<evidence type="ECO:0000256" key="6">
    <source>
        <dbReference type="ARBA" id="ARBA00020337"/>
    </source>
</evidence>
<dbReference type="GO" id="GO:0006098">
    <property type="term" value="P:pentose-phosphate shunt"/>
    <property type="evidence" value="ECO:0007669"/>
    <property type="project" value="UniProtKB-UniPathway"/>
</dbReference>
<dbReference type="RefSeq" id="WP_123697925.1">
    <property type="nucleotide sequence ID" value="NZ_RKHJ01000001.1"/>
</dbReference>
<dbReference type="AlphaFoldDB" id="A0A3N2AVG7"/>
<protein>
    <recommendedName>
        <fullName evidence="6 7">6-phosphogluconolactonase</fullName>
        <shortName evidence="7">6PGL</shortName>
        <ecNumber evidence="5 7">3.1.1.31</ecNumber>
    </recommendedName>
</protein>
<dbReference type="GO" id="GO:0005975">
    <property type="term" value="P:carbohydrate metabolic process"/>
    <property type="evidence" value="ECO:0007669"/>
    <property type="project" value="UniProtKB-UniRule"/>
</dbReference>
<keyword evidence="7" id="KW-0378">Hydrolase</keyword>
<feature type="domain" description="Glucosamine/galactosamine-6-phosphate isomerase" evidence="8">
    <location>
        <begin position="8"/>
        <end position="217"/>
    </location>
</feature>
<dbReference type="Proteomes" id="UP000275456">
    <property type="component" value="Unassembled WGS sequence"/>
</dbReference>
<dbReference type="InterPro" id="IPR006148">
    <property type="entry name" value="Glc/Gal-6P_isomerase"/>
</dbReference>
<evidence type="ECO:0000313" key="9">
    <source>
        <dbReference type="EMBL" id="ROR67007.1"/>
    </source>
</evidence>
<name>A0A3N2AVG7_9MICO</name>
<evidence type="ECO:0000256" key="4">
    <source>
        <dbReference type="ARBA" id="ARBA00010662"/>
    </source>
</evidence>
<evidence type="ECO:0000256" key="1">
    <source>
        <dbReference type="ARBA" id="ARBA00000832"/>
    </source>
</evidence>
<comment type="pathway">
    <text evidence="3 7">Carbohydrate degradation; pentose phosphate pathway; D-ribulose 5-phosphate from D-glucose 6-phosphate (oxidative stage): step 2/3.</text>
</comment>
<dbReference type="UniPathway" id="UPA00115">
    <property type="reaction ID" value="UER00409"/>
</dbReference>
<sequence length="231" mass="23705">MRAIVEGDRVALVAATAERLTSLIAELIAERGGAVIALTGGSVGIELLSALADRDIDWEHVVVTWSDERFVEADSSDRNARQAREALLDRVPIPAGSVLELPAADGASLDAAAAAATELLAGVGVIDLTLLGMGPDAHVASLFPGLPGVRDTGSRVIAVRDSPKPPPERLSFTLEAINASDRVWLIVAGADKADAVALAASGASADEAPAGAVHGRLETLMLLDEDAAARL</sequence>
<dbReference type="Gene3D" id="3.40.50.1360">
    <property type="match status" value="1"/>
</dbReference>
<comment type="catalytic activity">
    <reaction evidence="1 7">
        <text>6-phospho-D-glucono-1,5-lactone + H2O = 6-phospho-D-gluconate + H(+)</text>
        <dbReference type="Rhea" id="RHEA:12556"/>
        <dbReference type="ChEBI" id="CHEBI:15377"/>
        <dbReference type="ChEBI" id="CHEBI:15378"/>
        <dbReference type="ChEBI" id="CHEBI:57955"/>
        <dbReference type="ChEBI" id="CHEBI:58759"/>
        <dbReference type="EC" id="3.1.1.31"/>
    </reaction>
</comment>
<dbReference type="EC" id="3.1.1.31" evidence="5 7"/>
<dbReference type="InterPro" id="IPR005900">
    <property type="entry name" value="6-phosphogluconolactonase_DevB"/>
</dbReference>
<dbReference type="CDD" id="cd01400">
    <property type="entry name" value="6PGL"/>
    <property type="match status" value="1"/>
</dbReference>
<comment type="caution">
    <text evidence="9">The sequence shown here is derived from an EMBL/GenBank/DDBJ whole genome shotgun (WGS) entry which is preliminary data.</text>
</comment>
<evidence type="ECO:0000259" key="8">
    <source>
        <dbReference type="Pfam" id="PF01182"/>
    </source>
</evidence>
<gene>
    <name evidence="7" type="primary">pgl</name>
    <name evidence="9" type="ORF">EDD26_2405</name>
</gene>
<dbReference type="EMBL" id="RKHJ01000001">
    <property type="protein sequence ID" value="ROR67007.1"/>
    <property type="molecule type" value="Genomic_DNA"/>
</dbReference>
<dbReference type="PANTHER" id="PTHR11054:SF0">
    <property type="entry name" value="6-PHOSPHOGLUCONOLACTONASE"/>
    <property type="match status" value="1"/>
</dbReference>
<reference evidence="9 10" key="1">
    <citation type="submission" date="2018-11" db="EMBL/GenBank/DDBJ databases">
        <title>Sequencing the genomes of 1000 actinobacteria strains.</title>
        <authorList>
            <person name="Klenk H.-P."/>
        </authorList>
    </citation>
    <scope>NUCLEOTIDE SEQUENCE [LARGE SCALE GENOMIC DNA]</scope>
    <source>
        <strain evidence="9 10">DSM 9580</strain>
    </source>
</reference>
<dbReference type="NCBIfam" id="TIGR01198">
    <property type="entry name" value="pgl"/>
    <property type="match status" value="1"/>
</dbReference>
<dbReference type="OrthoDB" id="9810967at2"/>
<keyword evidence="10" id="KW-1185">Reference proteome</keyword>
<dbReference type="PANTHER" id="PTHR11054">
    <property type="entry name" value="6-PHOSPHOGLUCONOLACTONASE"/>
    <property type="match status" value="1"/>
</dbReference>
<proteinExistence type="inferred from homology"/>
<accession>A0A3N2AVG7</accession>
<organism evidence="9 10">
    <name type="scientific">Agrococcus jenensis</name>
    <dbReference type="NCBI Taxonomy" id="46353"/>
    <lineage>
        <taxon>Bacteria</taxon>
        <taxon>Bacillati</taxon>
        <taxon>Actinomycetota</taxon>
        <taxon>Actinomycetes</taxon>
        <taxon>Micrococcales</taxon>
        <taxon>Microbacteriaceae</taxon>
        <taxon>Agrococcus</taxon>
    </lineage>
</organism>
<comment type="similarity">
    <text evidence="4 7">Belongs to the glucosamine/galactosamine-6-phosphate isomerase family. 6-phosphogluconolactonase subfamily.</text>
</comment>